<keyword evidence="1" id="KW-0732">Signal</keyword>
<keyword evidence="3" id="KW-0808">Transferase</keyword>
<keyword evidence="4" id="KW-1185">Reference proteome</keyword>
<sequence length="424" mass="47188">MINRREFLHQTPSLLGLLMSLPALAQTGRAAKKSIILRSSWQTVNIGDIGHTPGVIALLEKYLPEVEVRLWPSSVDNGVAELLQKRFPKVPIIQTPDAISRAFSECSFLLHGSGPSLVARNDVKRWSQETGKPYGIYGITFPGVYAPGAAANQINPLDVELLNKAQFVFFRDSVSLGIAQKAGIASPIMEFAPDGAFAVDFRNDSAATDFLQKNGLKEGQFLCVIPRSRFTPYWEIPSKKTPFNPERNARNEALREHDHAPLRDAITAVVRQTPLKILIVPEDETQVKLGKQILLDKLPDDVRKKVVWRDRYWLTDEAVSTYVRSAGLFGLEMHSPILCIGHGIPAIVCRFAEQTSKGFMWQNIGLGDWLFDVDKPEDVARIVPAVLAMAQDPKAAREKAAQGRAFVEKRQRETMAILAKTLMI</sequence>
<gene>
    <name evidence="3" type="ORF">ACFQ4C_07915</name>
</gene>
<evidence type="ECO:0000256" key="1">
    <source>
        <dbReference type="SAM" id="SignalP"/>
    </source>
</evidence>
<comment type="caution">
    <text evidence="3">The sequence shown here is derived from an EMBL/GenBank/DDBJ whole genome shotgun (WGS) entry which is preliminary data.</text>
</comment>
<feature type="chain" id="PRO_5046715034" evidence="1">
    <location>
        <begin position="26"/>
        <end position="424"/>
    </location>
</feature>
<dbReference type="Pfam" id="PF04230">
    <property type="entry name" value="PS_pyruv_trans"/>
    <property type="match status" value="1"/>
</dbReference>
<dbReference type="RefSeq" id="WP_265990614.1">
    <property type="nucleotide sequence ID" value="NZ_CP110973.1"/>
</dbReference>
<name>A0ABW3Q8H3_9BACT</name>
<protein>
    <submittedName>
        <fullName evidence="3">Polysaccharide pyruvyl transferase family protein</fullName>
    </submittedName>
</protein>
<dbReference type="GO" id="GO:0016740">
    <property type="term" value="F:transferase activity"/>
    <property type="evidence" value="ECO:0007669"/>
    <property type="project" value="UniProtKB-KW"/>
</dbReference>
<dbReference type="InterPro" id="IPR007345">
    <property type="entry name" value="Polysacch_pyruvyl_Trfase"/>
</dbReference>
<dbReference type="Proteomes" id="UP001597116">
    <property type="component" value="Unassembled WGS sequence"/>
</dbReference>
<evidence type="ECO:0000313" key="4">
    <source>
        <dbReference type="Proteomes" id="UP001597116"/>
    </source>
</evidence>
<evidence type="ECO:0000313" key="3">
    <source>
        <dbReference type="EMBL" id="MFD1141030.1"/>
    </source>
</evidence>
<proteinExistence type="predicted"/>
<evidence type="ECO:0000259" key="2">
    <source>
        <dbReference type="Pfam" id="PF04230"/>
    </source>
</evidence>
<feature type="signal peptide" evidence="1">
    <location>
        <begin position="1"/>
        <end position="25"/>
    </location>
</feature>
<feature type="domain" description="Polysaccharide pyruvyl transferase" evidence="2">
    <location>
        <begin position="45"/>
        <end position="349"/>
    </location>
</feature>
<reference evidence="4" key="1">
    <citation type="journal article" date="2019" name="Int. J. Syst. Evol. Microbiol.">
        <title>The Global Catalogue of Microorganisms (GCM) 10K type strain sequencing project: providing services to taxonomists for standard genome sequencing and annotation.</title>
        <authorList>
            <consortium name="The Broad Institute Genomics Platform"/>
            <consortium name="The Broad Institute Genome Sequencing Center for Infectious Disease"/>
            <person name="Wu L."/>
            <person name="Ma J."/>
        </authorList>
    </citation>
    <scope>NUCLEOTIDE SEQUENCE [LARGE SCALE GENOMIC DNA]</scope>
    <source>
        <strain evidence="4">CCUG 55608</strain>
    </source>
</reference>
<accession>A0ABW3Q8H3</accession>
<dbReference type="EMBL" id="JBHTLP010000006">
    <property type="protein sequence ID" value="MFD1141030.1"/>
    <property type="molecule type" value="Genomic_DNA"/>
</dbReference>
<organism evidence="3 4">
    <name type="scientific">Larkinella insperata</name>
    <dbReference type="NCBI Taxonomy" id="332158"/>
    <lineage>
        <taxon>Bacteria</taxon>
        <taxon>Pseudomonadati</taxon>
        <taxon>Bacteroidota</taxon>
        <taxon>Cytophagia</taxon>
        <taxon>Cytophagales</taxon>
        <taxon>Spirosomataceae</taxon>
        <taxon>Larkinella</taxon>
    </lineage>
</organism>